<name>A0A371GSI6_MUCPR</name>
<accession>A0A371GSI6</accession>
<dbReference type="OrthoDB" id="1751104at2759"/>
<protein>
    <submittedName>
        <fullName evidence="1">Uncharacterized protein</fullName>
    </submittedName>
</protein>
<comment type="caution">
    <text evidence="1">The sequence shown here is derived from an EMBL/GenBank/DDBJ whole genome shotgun (WGS) entry which is preliminary data.</text>
</comment>
<sequence length="123" mass="13713">MTTSNIQFQQNMTATIQELQTEIGQLATIMNQLQSKGFGQIVSQTIPSPQANMSTITLGNIVGANIAKVVEVVVVQPPLPSIVQLLHPLLRELVAKFNNKINKILVKAMTFDYRFYLLKPYQV</sequence>
<reference evidence="1" key="1">
    <citation type="submission" date="2018-05" db="EMBL/GenBank/DDBJ databases">
        <title>Draft genome of Mucuna pruriens seed.</title>
        <authorList>
            <person name="Nnadi N.E."/>
            <person name="Vos R."/>
            <person name="Hasami M.H."/>
            <person name="Devisetty U.K."/>
            <person name="Aguiy J.C."/>
        </authorList>
    </citation>
    <scope>NUCLEOTIDE SEQUENCE [LARGE SCALE GENOMIC DNA]</scope>
    <source>
        <strain evidence="1">JCA_2017</strain>
    </source>
</reference>
<dbReference type="EMBL" id="QJKJ01004600">
    <property type="protein sequence ID" value="RDX93480.1"/>
    <property type="molecule type" value="Genomic_DNA"/>
</dbReference>
<dbReference type="AlphaFoldDB" id="A0A371GSI6"/>
<dbReference type="Proteomes" id="UP000257109">
    <property type="component" value="Unassembled WGS sequence"/>
</dbReference>
<proteinExistence type="predicted"/>
<feature type="non-terminal residue" evidence="1">
    <location>
        <position position="1"/>
    </location>
</feature>
<organism evidence="1 2">
    <name type="scientific">Mucuna pruriens</name>
    <name type="common">Velvet bean</name>
    <name type="synonym">Dolichos pruriens</name>
    <dbReference type="NCBI Taxonomy" id="157652"/>
    <lineage>
        <taxon>Eukaryota</taxon>
        <taxon>Viridiplantae</taxon>
        <taxon>Streptophyta</taxon>
        <taxon>Embryophyta</taxon>
        <taxon>Tracheophyta</taxon>
        <taxon>Spermatophyta</taxon>
        <taxon>Magnoliopsida</taxon>
        <taxon>eudicotyledons</taxon>
        <taxon>Gunneridae</taxon>
        <taxon>Pentapetalae</taxon>
        <taxon>rosids</taxon>
        <taxon>fabids</taxon>
        <taxon>Fabales</taxon>
        <taxon>Fabaceae</taxon>
        <taxon>Papilionoideae</taxon>
        <taxon>50 kb inversion clade</taxon>
        <taxon>NPAAA clade</taxon>
        <taxon>indigoferoid/millettioid clade</taxon>
        <taxon>Phaseoleae</taxon>
        <taxon>Mucuna</taxon>
    </lineage>
</organism>
<evidence type="ECO:0000313" key="2">
    <source>
        <dbReference type="Proteomes" id="UP000257109"/>
    </source>
</evidence>
<evidence type="ECO:0000313" key="1">
    <source>
        <dbReference type="EMBL" id="RDX93480.1"/>
    </source>
</evidence>
<keyword evidence="2" id="KW-1185">Reference proteome</keyword>
<gene>
    <name evidence="1" type="ORF">CR513_24249</name>
</gene>